<reference evidence="2 3" key="1">
    <citation type="journal article" date="2014" name="BMC Genomics">
        <title>Comparison of environmental and isolate Sulfobacillus genomes reveals diverse carbon, sulfur, nitrogen, and hydrogen metabolisms.</title>
        <authorList>
            <person name="Justice N.B."/>
            <person name="Norman A."/>
            <person name="Brown C.T."/>
            <person name="Singh A."/>
            <person name="Thomas B.C."/>
            <person name="Banfield J.F."/>
        </authorList>
    </citation>
    <scope>NUCLEOTIDE SEQUENCE [LARGE SCALE GENOMIC DNA]</scope>
    <source>
        <strain evidence="2">AMDSBA1</strain>
    </source>
</reference>
<dbReference type="PANTHER" id="PTHR30041:SF8">
    <property type="entry name" value="PROTEIN YFFB"/>
    <property type="match status" value="1"/>
</dbReference>
<sequence>MDFREHDLITEPLSVSQIEALAEKVGGTTKLLSRTSPSYRELRSAVHSEAEWLDHMAAEPRLIKRPIWVIGHDVVVGFSEGHWQELWEQKSR</sequence>
<evidence type="ECO:0000313" key="3">
    <source>
        <dbReference type="Proteomes" id="UP000242699"/>
    </source>
</evidence>
<comment type="similarity">
    <text evidence="1">Belongs to the ArsC family.</text>
</comment>
<comment type="caution">
    <text evidence="2">The sequence shown here is derived from an EMBL/GenBank/DDBJ whole genome shotgun (WGS) entry which is preliminary data.</text>
</comment>
<name>A0A2T2X7U6_9FIRM</name>
<dbReference type="InterPro" id="IPR006660">
    <property type="entry name" value="Arsenate_reductase-like"/>
</dbReference>
<evidence type="ECO:0000256" key="1">
    <source>
        <dbReference type="PROSITE-ProRule" id="PRU01282"/>
    </source>
</evidence>
<dbReference type="Proteomes" id="UP000242699">
    <property type="component" value="Unassembled WGS sequence"/>
</dbReference>
<evidence type="ECO:0000313" key="2">
    <source>
        <dbReference type="EMBL" id="PSR30581.1"/>
    </source>
</evidence>
<proteinExistence type="inferred from homology"/>
<dbReference type="Pfam" id="PF03960">
    <property type="entry name" value="ArsC"/>
    <property type="match status" value="1"/>
</dbReference>
<organism evidence="2 3">
    <name type="scientific">Sulfobacillus benefaciens</name>
    <dbReference type="NCBI Taxonomy" id="453960"/>
    <lineage>
        <taxon>Bacteria</taxon>
        <taxon>Bacillati</taxon>
        <taxon>Bacillota</taxon>
        <taxon>Clostridia</taxon>
        <taxon>Eubacteriales</taxon>
        <taxon>Clostridiales Family XVII. Incertae Sedis</taxon>
        <taxon>Sulfobacillus</taxon>
    </lineage>
</organism>
<accession>A0A2T2X7U6</accession>
<dbReference type="PROSITE" id="PS51353">
    <property type="entry name" value="ARSC"/>
    <property type="match status" value="1"/>
</dbReference>
<dbReference type="SUPFAM" id="SSF52833">
    <property type="entry name" value="Thioredoxin-like"/>
    <property type="match status" value="1"/>
</dbReference>
<protein>
    <submittedName>
        <fullName evidence="2">Arsenate reductase</fullName>
    </submittedName>
</protein>
<dbReference type="InterPro" id="IPR036249">
    <property type="entry name" value="Thioredoxin-like_sf"/>
</dbReference>
<dbReference type="Gene3D" id="3.40.30.10">
    <property type="entry name" value="Glutaredoxin"/>
    <property type="match status" value="1"/>
</dbReference>
<dbReference type="AlphaFoldDB" id="A0A2T2X7U6"/>
<dbReference type="EMBL" id="PXYT01000009">
    <property type="protein sequence ID" value="PSR30581.1"/>
    <property type="molecule type" value="Genomic_DNA"/>
</dbReference>
<gene>
    <name evidence="2" type="ORF">C7B43_05750</name>
</gene>
<dbReference type="PANTHER" id="PTHR30041">
    <property type="entry name" value="ARSENATE REDUCTASE"/>
    <property type="match status" value="1"/>
</dbReference>